<name>A0A6J4UWY5_9BACT</name>
<organism evidence="2">
    <name type="scientific">uncultured Thermomicrobiales bacterium</name>
    <dbReference type="NCBI Taxonomy" id="1645740"/>
    <lineage>
        <taxon>Bacteria</taxon>
        <taxon>Pseudomonadati</taxon>
        <taxon>Thermomicrobiota</taxon>
        <taxon>Thermomicrobia</taxon>
        <taxon>Thermomicrobiales</taxon>
        <taxon>environmental samples</taxon>
    </lineage>
</organism>
<reference evidence="2" key="1">
    <citation type="submission" date="2020-02" db="EMBL/GenBank/DDBJ databases">
        <authorList>
            <person name="Meier V. D."/>
        </authorList>
    </citation>
    <scope>NUCLEOTIDE SEQUENCE</scope>
    <source>
        <strain evidence="2">AVDCRST_MAG88</strain>
    </source>
</reference>
<feature type="compositionally biased region" description="Basic and acidic residues" evidence="1">
    <location>
        <begin position="81"/>
        <end position="105"/>
    </location>
</feature>
<feature type="non-terminal residue" evidence="2">
    <location>
        <position position="336"/>
    </location>
</feature>
<feature type="compositionally biased region" description="Basic residues" evidence="1">
    <location>
        <begin position="38"/>
        <end position="48"/>
    </location>
</feature>
<feature type="non-terminal residue" evidence="2">
    <location>
        <position position="1"/>
    </location>
</feature>
<gene>
    <name evidence="2" type="ORF">AVDCRST_MAG88-1299</name>
</gene>
<feature type="compositionally biased region" description="Basic residues" evidence="1">
    <location>
        <begin position="275"/>
        <end position="290"/>
    </location>
</feature>
<dbReference type="EMBL" id="CADCWM010000434">
    <property type="protein sequence ID" value="CAA9558468.1"/>
    <property type="molecule type" value="Genomic_DNA"/>
</dbReference>
<protein>
    <submittedName>
        <fullName evidence="2">Aerotolerance protein BatA</fullName>
    </submittedName>
</protein>
<feature type="compositionally biased region" description="Basic and acidic residues" evidence="1">
    <location>
        <begin position="252"/>
        <end position="264"/>
    </location>
</feature>
<proteinExistence type="predicted"/>
<sequence>VVHLAGDALILAADSAPRRALPPLAAAATAPGRELRQSRARARGRRPAARPPSPRPPGALPGRPGAPAGRDRAPASGRQPTDGRRHGDPRVRRLGEHGGGRHAAEPDGGGEGGRAGFRAPPAVDGADRRRRVQRRRPRGAGADERPGAGPGRDQPPRPGARHLARQRHPRLAQHPRRGRRPARLALLHQPHARTDGHGGAEASAGRRARRGCAPHRRREQCPPEPAGRGTSCRRPRGARLHDRHWQPGGRAAADRRLHHSDTARRGGTSTDRAAHRWRLFQRRGRGRTARRLRESRLTAGRQAGTDGTDRHPIGGRPSRAAVRRSLLAPLVRPLAV</sequence>
<dbReference type="AlphaFoldDB" id="A0A6J4UWY5"/>
<feature type="compositionally biased region" description="Low complexity" evidence="1">
    <location>
        <begin position="60"/>
        <end position="78"/>
    </location>
</feature>
<accession>A0A6J4UWY5</accession>
<evidence type="ECO:0000256" key="1">
    <source>
        <dbReference type="SAM" id="MobiDB-lite"/>
    </source>
</evidence>
<feature type="compositionally biased region" description="Basic residues" evidence="1">
    <location>
        <begin position="159"/>
        <end position="182"/>
    </location>
</feature>
<evidence type="ECO:0000313" key="2">
    <source>
        <dbReference type="EMBL" id="CAA9558468.1"/>
    </source>
</evidence>
<feature type="compositionally biased region" description="Basic residues" evidence="1">
    <location>
        <begin position="206"/>
        <end position="218"/>
    </location>
</feature>
<feature type="compositionally biased region" description="Low complexity" evidence="1">
    <location>
        <begin position="14"/>
        <end position="32"/>
    </location>
</feature>
<feature type="compositionally biased region" description="Pro residues" evidence="1">
    <location>
        <begin position="49"/>
        <end position="59"/>
    </location>
</feature>
<feature type="compositionally biased region" description="Basic residues" evidence="1">
    <location>
        <begin position="128"/>
        <end position="138"/>
    </location>
</feature>
<feature type="region of interest" description="Disordered" evidence="1">
    <location>
        <begin position="14"/>
        <end position="320"/>
    </location>
</feature>